<feature type="region of interest" description="Disordered" evidence="1">
    <location>
        <begin position="1"/>
        <end position="51"/>
    </location>
</feature>
<dbReference type="RefSeq" id="XP_040618447.1">
    <property type="nucleotide sequence ID" value="XM_040759451.1"/>
</dbReference>
<dbReference type="Pfam" id="PF09495">
    <property type="entry name" value="DUF2462"/>
    <property type="match status" value="1"/>
</dbReference>
<evidence type="ECO:0008006" key="4">
    <source>
        <dbReference type="Google" id="ProtNLM"/>
    </source>
</evidence>
<feature type="region of interest" description="Disordered" evidence="1">
    <location>
        <begin position="81"/>
        <end position="107"/>
    </location>
</feature>
<dbReference type="VEuPathDB" id="FungiDB:SPBR_01134"/>
<gene>
    <name evidence="2" type="ORF">SPBR_01134</name>
</gene>
<comment type="caution">
    <text evidence="2">The sequence shown here is derived from an EMBL/GenBank/DDBJ whole genome shotgun (WGS) entry which is preliminary data.</text>
</comment>
<dbReference type="OrthoDB" id="5239630at2759"/>
<dbReference type="InterPro" id="IPR019034">
    <property type="entry name" value="UPF0390"/>
</dbReference>
<name>A0A0C2IZP7_9PEZI</name>
<reference evidence="2 3" key="1">
    <citation type="journal article" date="2014" name="BMC Genomics">
        <title>Comparative genomics of the major fungal agents of human and animal Sporotrichosis: Sporothrix schenckii and Sporothrix brasiliensis.</title>
        <authorList>
            <person name="Teixeira M.M."/>
            <person name="de Almeida L.G."/>
            <person name="Kubitschek-Barreira P."/>
            <person name="Alves F.L."/>
            <person name="Kioshima E.S."/>
            <person name="Abadio A.K."/>
            <person name="Fernandes L."/>
            <person name="Derengowski L.S."/>
            <person name="Ferreira K.S."/>
            <person name="Souza R.C."/>
            <person name="Ruiz J.C."/>
            <person name="de Andrade N.C."/>
            <person name="Paes H.C."/>
            <person name="Nicola A.M."/>
            <person name="Albuquerque P."/>
            <person name="Gerber A.L."/>
            <person name="Martins V.P."/>
            <person name="Peconick L.D."/>
            <person name="Neto A.V."/>
            <person name="Chaucanez C.B."/>
            <person name="Silva P.A."/>
            <person name="Cunha O.L."/>
            <person name="de Oliveira F.F."/>
            <person name="dos Santos T.C."/>
            <person name="Barros A.L."/>
            <person name="Soares M.A."/>
            <person name="de Oliveira L.M."/>
            <person name="Marini M.M."/>
            <person name="Villalobos-Duno H."/>
            <person name="Cunha M.M."/>
            <person name="de Hoog S."/>
            <person name="da Silveira J.F."/>
            <person name="Henrissat B."/>
            <person name="Nino-Vega G.A."/>
            <person name="Cisalpino P.S."/>
            <person name="Mora-Montes H.M."/>
            <person name="Almeida S.R."/>
            <person name="Stajich J.E."/>
            <person name="Lopes-Bezerra L.M."/>
            <person name="Vasconcelos A.T."/>
            <person name="Felipe M.S."/>
        </authorList>
    </citation>
    <scope>NUCLEOTIDE SEQUENCE [LARGE SCALE GENOMIC DNA]</scope>
    <source>
        <strain evidence="2 3">5110</strain>
    </source>
</reference>
<organism evidence="2 3">
    <name type="scientific">Sporothrix brasiliensis 5110</name>
    <dbReference type="NCBI Taxonomy" id="1398154"/>
    <lineage>
        <taxon>Eukaryota</taxon>
        <taxon>Fungi</taxon>
        <taxon>Dikarya</taxon>
        <taxon>Ascomycota</taxon>
        <taxon>Pezizomycotina</taxon>
        <taxon>Sordariomycetes</taxon>
        <taxon>Sordariomycetidae</taxon>
        <taxon>Ophiostomatales</taxon>
        <taxon>Ophiostomataceae</taxon>
        <taxon>Sporothrix</taxon>
    </lineage>
</organism>
<dbReference type="GeneID" id="63674372"/>
<dbReference type="AlphaFoldDB" id="A0A0C2IZP7"/>
<dbReference type="EMBL" id="AWTV01000008">
    <property type="protein sequence ID" value="KIH90437.1"/>
    <property type="molecule type" value="Genomic_DNA"/>
</dbReference>
<keyword evidence="3" id="KW-1185">Reference proteome</keyword>
<dbReference type="Proteomes" id="UP000031575">
    <property type="component" value="Unassembled WGS sequence"/>
</dbReference>
<evidence type="ECO:0000313" key="3">
    <source>
        <dbReference type="Proteomes" id="UP000031575"/>
    </source>
</evidence>
<proteinExistence type="predicted"/>
<evidence type="ECO:0000256" key="1">
    <source>
        <dbReference type="SAM" id="MobiDB-lite"/>
    </source>
</evidence>
<protein>
    <recommendedName>
        <fullName evidence="4">Kinetochore protein</fullName>
    </recommendedName>
</protein>
<sequence length="107" mass="11155">MVQGAVKKSAKPVSNSRKAKKQAIASGSSGAPKRFTRVTKAPRSAKAVKAHASTGKVMKKFSSGLAAKTEAMLGDRAGHLELIGPGKKKGVDRKSDKAHQAGSRRFG</sequence>
<evidence type="ECO:0000313" key="2">
    <source>
        <dbReference type="EMBL" id="KIH90437.1"/>
    </source>
</evidence>
<accession>A0A0C2IZP7</accession>
<dbReference type="HOGENOM" id="CLU_157438_2_0_1"/>